<dbReference type="SMART" id="SM01211">
    <property type="entry name" value="GATase_5"/>
    <property type="match status" value="1"/>
</dbReference>
<gene>
    <name evidence="8" type="ORF">HMPREF9698_01510</name>
</gene>
<evidence type="ECO:0000256" key="5">
    <source>
        <dbReference type="ARBA" id="ARBA00022801"/>
    </source>
</evidence>
<evidence type="ECO:0000313" key="9">
    <source>
        <dbReference type="Proteomes" id="UP000009875"/>
    </source>
</evidence>
<reference evidence="8 9" key="1">
    <citation type="submission" date="2012-09" db="EMBL/GenBank/DDBJ databases">
        <title>The Genome Sequence of Alloiococcus otitis ATCC 51267.</title>
        <authorList>
            <consortium name="The Broad Institute Genome Sequencing Platform"/>
            <person name="Earl A."/>
            <person name="Ward D."/>
            <person name="Feldgarden M."/>
            <person name="Gevers D."/>
            <person name="Huys G."/>
            <person name="Walker B."/>
            <person name="Young S.K."/>
            <person name="Zeng Q."/>
            <person name="Gargeya S."/>
            <person name="Fitzgerald M."/>
            <person name="Haas B."/>
            <person name="Abouelleil A."/>
            <person name="Alvarado L."/>
            <person name="Arachchi H.M."/>
            <person name="Berlin A.M."/>
            <person name="Chapman S.B."/>
            <person name="Goldberg J."/>
            <person name="Griggs A."/>
            <person name="Gujja S."/>
            <person name="Hansen M."/>
            <person name="Howarth C."/>
            <person name="Imamovic A."/>
            <person name="Larimer J."/>
            <person name="McCowen C."/>
            <person name="Montmayeur A."/>
            <person name="Murphy C."/>
            <person name="Neiman D."/>
            <person name="Pearson M."/>
            <person name="Priest M."/>
            <person name="Roberts A."/>
            <person name="Saif S."/>
            <person name="Shea T."/>
            <person name="Sisk P."/>
            <person name="Sykes S."/>
            <person name="Wortman J."/>
            <person name="Nusbaum C."/>
            <person name="Birren B."/>
        </authorList>
    </citation>
    <scope>NUCLEOTIDE SEQUENCE [LARGE SCALE GENOMIC DNA]</scope>
    <source>
        <strain evidence="8 9">ATCC 51267</strain>
    </source>
</reference>
<evidence type="ECO:0000256" key="4">
    <source>
        <dbReference type="ARBA" id="ARBA00022755"/>
    </source>
</evidence>
<dbReference type="HOGENOM" id="CLU_001031_3_1_9"/>
<dbReference type="AlphaFoldDB" id="K9EPU7"/>
<evidence type="ECO:0000313" key="8">
    <source>
        <dbReference type="EMBL" id="EKU92907.1"/>
    </source>
</evidence>
<dbReference type="InterPro" id="IPR010075">
    <property type="entry name" value="PRibForGlyAmidine_synth_PurQ"/>
</dbReference>
<dbReference type="GO" id="GO:0016787">
    <property type="term" value="F:hydrolase activity"/>
    <property type="evidence" value="ECO:0007669"/>
    <property type="project" value="UniProtKB-KW"/>
</dbReference>
<dbReference type="SUPFAM" id="SSF52317">
    <property type="entry name" value="Class I glutamine amidotransferase-like"/>
    <property type="match status" value="1"/>
</dbReference>
<dbReference type="Proteomes" id="UP000009875">
    <property type="component" value="Unassembled WGS sequence"/>
</dbReference>
<keyword evidence="2" id="KW-0436">Ligase</keyword>
<keyword evidence="7" id="KW-0315">Glutamine amidotransferase</keyword>
<comment type="caution">
    <text evidence="8">The sequence shown here is derived from an EMBL/GenBank/DDBJ whole genome shotgun (WGS) entry which is preliminary data.</text>
</comment>
<proteinExistence type="predicted"/>
<keyword evidence="6" id="KW-0067">ATP-binding</keyword>
<dbReference type="EMBL" id="AGXA01000031">
    <property type="protein sequence ID" value="EKU92907.1"/>
    <property type="molecule type" value="Genomic_DNA"/>
</dbReference>
<evidence type="ECO:0008006" key="10">
    <source>
        <dbReference type="Google" id="ProtNLM"/>
    </source>
</evidence>
<protein>
    <recommendedName>
        <fullName evidence="10">Phosphoribosylformylglycinamidine synthase</fullName>
    </recommendedName>
</protein>
<dbReference type="PANTHER" id="PTHR47552:SF1">
    <property type="entry name" value="PHOSPHORIBOSYLFORMYLGLYCINAMIDINE SYNTHASE SUBUNIT PURQ"/>
    <property type="match status" value="1"/>
</dbReference>
<evidence type="ECO:0000256" key="6">
    <source>
        <dbReference type="ARBA" id="ARBA00022840"/>
    </source>
</evidence>
<dbReference type="STRING" id="883081.HMPREF9698_01510"/>
<evidence type="ECO:0000256" key="1">
    <source>
        <dbReference type="ARBA" id="ARBA00022490"/>
    </source>
</evidence>
<evidence type="ECO:0000256" key="7">
    <source>
        <dbReference type="ARBA" id="ARBA00022962"/>
    </source>
</evidence>
<dbReference type="GO" id="GO:0004642">
    <property type="term" value="F:phosphoribosylformylglycinamidine synthase activity"/>
    <property type="evidence" value="ECO:0007669"/>
    <property type="project" value="InterPro"/>
</dbReference>
<evidence type="ECO:0000256" key="3">
    <source>
        <dbReference type="ARBA" id="ARBA00022741"/>
    </source>
</evidence>
<keyword evidence="9" id="KW-1185">Reference proteome</keyword>
<keyword evidence="5" id="KW-0378">Hydrolase</keyword>
<dbReference type="Gene3D" id="3.40.50.880">
    <property type="match status" value="1"/>
</dbReference>
<dbReference type="InterPro" id="IPR029062">
    <property type="entry name" value="Class_I_gatase-like"/>
</dbReference>
<keyword evidence="1" id="KW-0963">Cytoplasm</keyword>
<dbReference type="PANTHER" id="PTHR47552">
    <property type="entry name" value="PHOSPHORIBOSYLFORMYLGLYCINAMIDINE SYNTHASE SUBUNIT PURQ"/>
    <property type="match status" value="1"/>
</dbReference>
<sequence>MKAAVITYPGTSGGQTSRDLLEKLGFEVDMVKSSDRLDQDLDLLLLADGSAYGGAVRPGAIASLDPISQDIKDFADQGKVVIGLGNGFQILTELNLLPGYFMKNPNLSYISKMVKVETKPDYLVTDHNPIDLFISNKQASYRLSDQDLSQLEANDQVLMTYQDDETNSSHAIAGVTNKENNVFGLMPLLDRHQDKDITSDLGLRLTRDILKEKGLV</sequence>
<dbReference type="GO" id="GO:0005524">
    <property type="term" value="F:ATP binding"/>
    <property type="evidence" value="ECO:0007669"/>
    <property type="project" value="UniProtKB-KW"/>
</dbReference>
<dbReference type="eggNOG" id="COG0047">
    <property type="taxonomic scope" value="Bacteria"/>
</dbReference>
<dbReference type="GO" id="GO:0006189">
    <property type="term" value="P:'de novo' IMP biosynthetic process"/>
    <property type="evidence" value="ECO:0007669"/>
    <property type="project" value="InterPro"/>
</dbReference>
<dbReference type="Pfam" id="PF13507">
    <property type="entry name" value="GATase_5"/>
    <property type="match status" value="1"/>
</dbReference>
<keyword evidence="4" id="KW-0658">Purine biosynthesis</keyword>
<organism evidence="8 9">
    <name type="scientific">Alloiococcus otitis ATCC 51267</name>
    <dbReference type="NCBI Taxonomy" id="883081"/>
    <lineage>
        <taxon>Bacteria</taxon>
        <taxon>Bacillati</taxon>
        <taxon>Bacillota</taxon>
        <taxon>Bacilli</taxon>
        <taxon>Lactobacillales</taxon>
        <taxon>Carnobacteriaceae</taxon>
        <taxon>Alloiococcus</taxon>
    </lineage>
</organism>
<dbReference type="RefSeq" id="WP_003779032.1">
    <property type="nucleotide sequence ID" value="NZ_JH992962.1"/>
</dbReference>
<keyword evidence="3" id="KW-0547">Nucleotide-binding</keyword>
<dbReference type="OrthoDB" id="9804441at2"/>
<name>K9EPU7_9LACT</name>
<evidence type="ECO:0000256" key="2">
    <source>
        <dbReference type="ARBA" id="ARBA00022598"/>
    </source>
</evidence>
<accession>K9EPU7</accession>